<sequence length="164" mass="18059">MDWIRGWATAICMGALAAALAQMLAPSGALQKIFKVAVAAFFLCCFLSPFFNSDSLPEFSLPDEPISVEESAQNLKQEMHRQLQDQVEVRLKQLSMDATQKVGITPEKILIHMDTDADGSISIKQIDVVLKDEDQKMKGSVRSAIQETLGFTPRVLSVSEVKTS</sequence>
<dbReference type="InterPro" id="IPR014245">
    <property type="entry name" value="Spore_III_AF"/>
</dbReference>
<evidence type="ECO:0008006" key="4">
    <source>
        <dbReference type="Google" id="ProtNLM"/>
    </source>
</evidence>
<evidence type="ECO:0000313" key="3">
    <source>
        <dbReference type="Proteomes" id="UP000593890"/>
    </source>
</evidence>
<dbReference type="AlphaFoldDB" id="A0A7I8D151"/>
<gene>
    <name evidence="2" type="ORF">C12CBH8_11490</name>
</gene>
<dbReference type="RefSeq" id="WP_215533753.1">
    <property type="nucleotide sequence ID" value="NZ_AP023321.1"/>
</dbReference>
<protein>
    <recommendedName>
        <fullName evidence="4">Stage III sporulation protein AF</fullName>
    </recommendedName>
</protein>
<evidence type="ECO:0000256" key="1">
    <source>
        <dbReference type="SAM" id="Phobius"/>
    </source>
</evidence>
<dbReference type="KEGG" id="sman:C12CBH8_11490"/>
<evidence type="ECO:0000313" key="2">
    <source>
        <dbReference type="EMBL" id="BCI60510.1"/>
    </source>
</evidence>
<name>A0A7I8D151_9FIRM</name>
<feature type="transmembrane region" description="Helical" evidence="1">
    <location>
        <begin position="33"/>
        <end position="51"/>
    </location>
</feature>
<organism evidence="2 3">
    <name type="scientific">Solibaculum mannosilyticum</name>
    <dbReference type="NCBI Taxonomy" id="2780922"/>
    <lineage>
        <taxon>Bacteria</taxon>
        <taxon>Bacillati</taxon>
        <taxon>Bacillota</taxon>
        <taxon>Clostridia</taxon>
        <taxon>Eubacteriales</taxon>
        <taxon>Oscillospiraceae</taxon>
        <taxon>Solibaculum</taxon>
    </lineage>
</organism>
<keyword evidence="3" id="KW-1185">Reference proteome</keyword>
<keyword evidence="1" id="KW-1133">Transmembrane helix</keyword>
<feature type="transmembrane region" description="Helical" evidence="1">
    <location>
        <begin position="6"/>
        <end position="26"/>
    </location>
</feature>
<dbReference type="EMBL" id="AP023321">
    <property type="protein sequence ID" value="BCI60510.1"/>
    <property type="molecule type" value="Genomic_DNA"/>
</dbReference>
<keyword evidence="1" id="KW-0812">Transmembrane</keyword>
<accession>A0A7I8D151</accession>
<keyword evidence="1" id="KW-0472">Membrane</keyword>
<reference evidence="3" key="1">
    <citation type="submission" date="2020-07" db="EMBL/GenBank/DDBJ databases">
        <title>Complete genome sequencing of Clostridia bacterium strain 12CBH8.</title>
        <authorList>
            <person name="Sakamoto M."/>
            <person name="Murakami T."/>
            <person name="Mori H."/>
        </authorList>
    </citation>
    <scope>NUCLEOTIDE SEQUENCE [LARGE SCALE GENOMIC DNA]</scope>
    <source>
        <strain evidence="3">12CBH8</strain>
    </source>
</reference>
<dbReference type="Proteomes" id="UP000593890">
    <property type="component" value="Chromosome"/>
</dbReference>
<proteinExistence type="predicted"/>
<dbReference type="Pfam" id="PF09581">
    <property type="entry name" value="Spore_III_AF"/>
    <property type="match status" value="1"/>
</dbReference>